<feature type="non-terminal residue" evidence="1">
    <location>
        <position position="1"/>
    </location>
</feature>
<name>A0A816FIW2_ADIRI</name>
<dbReference type="Proteomes" id="UP000663828">
    <property type="component" value="Unassembled WGS sequence"/>
</dbReference>
<sequence>RGMETKKFKDLSSFGFYVGKEKTTTDALSYTDKENHTDSVMAIETNTSLNANDSRSLCTTNNLAPLTDPKATTAVTETSSSLQSSGSKNDIGNHINGRLSLSDDVRYLLLKQHFVPDGRLEWPFAERKTNNTIEKRFLRQKHLVDNKPWLVYSPAKAGLFCLPCVLIIRHKMINSHRDSLLAAEKFIEVYENKCDGIDDLLLAKHKLDEMDNRERVKPIIRTIILCGQNNIPLRGHRDDGDLNLNSDSIVACEGNFRALLRYRVDGGDSILAQHLSKATQNELIEVCGEFIREKAIEEVKQAKFLYHHCGRYRRHKIQEKFVEFLPAEDRTGEGIARLVLEELNNLGLDPQFLVGQAYDGCSAMSGKFKGNDRR</sequence>
<evidence type="ECO:0008006" key="3">
    <source>
        <dbReference type="Google" id="ProtNLM"/>
    </source>
</evidence>
<gene>
    <name evidence="1" type="ORF">XAT740_LOCUS57078</name>
</gene>
<proteinExistence type="predicted"/>
<dbReference type="AlphaFoldDB" id="A0A816FIW2"/>
<keyword evidence="2" id="KW-1185">Reference proteome</keyword>
<comment type="caution">
    <text evidence="1">The sequence shown here is derived from an EMBL/GenBank/DDBJ whole genome shotgun (WGS) entry which is preliminary data.</text>
</comment>
<dbReference type="PANTHER" id="PTHR45749">
    <property type="match status" value="1"/>
</dbReference>
<dbReference type="PANTHER" id="PTHR45749:SF21">
    <property type="entry name" value="DUF4371 DOMAIN-CONTAINING PROTEIN"/>
    <property type="match status" value="1"/>
</dbReference>
<protein>
    <recommendedName>
        <fullName evidence="3">DUF4371 domain-containing protein</fullName>
    </recommendedName>
</protein>
<accession>A0A816FIW2</accession>
<evidence type="ECO:0000313" key="2">
    <source>
        <dbReference type="Proteomes" id="UP000663828"/>
    </source>
</evidence>
<organism evidence="1 2">
    <name type="scientific">Adineta ricciae</name>
    <name type="common">Rotifer</name>
    <dbReference type="NCBI Taxonomy" id="249248"/>
    <lineage>
        <taxon>Eukaryota</taxon>
        <taxon>Metazoa</taxon>
        <taxon>Spiralia</taxon>
        <taxon>Gnathifera</taxon>
        <taxon>Rotifera</taxon>
        <taxon>Eurotatoria</taxon>
        <taxon>Bdelloidea</taxon>
        <taxon>Adinetida</taxon>
        <taxon>Adinetidae</taxon>
        <taxon>Adineta</taxon>
    </lineage>
</organism>
<dbReference type="EMBL" id="CAJNOR010011546">
    <property type="protein sequence ID" value="CAF1662121.1"/>
    <property type="molecule type" value="Genomic_DNA"/>
</dbReference>
<reference evidence="1" key="1">
    <citation type="submission" date="2021-02" db="EMBL/GenBank/DDBJ databases">
        <authorList>
            <person name="Nowell W R."/>
        </authorList>
    </citation>
    <scope>NUCLEOTIDE SEQUENCE</scope>
</reference>
<evidence type="ECO:0000313" key="1">
    <source>
        <dbReference type="EMBL" id="CAF1662121.1"/>
    </source>
</evidence>